<organism evidence="1">
    <name type="scientific">Arundo donax</name>
    <name type="common">Giant reed</name>
    <name type="synonym">Donax arundinaceus</name>
    <dbReference type="NCBI Taxonomy" id="35708"/>
    <lineage>
        <taxon>Eukaryota</taxon>
        <taxon>Viridiplantae</taxon>
        <taxon>Streptophyta</taxon>
        <taxon>Embryophyta</taxon>
        <taxon>Tracheophyta</taxon>
        <taxon>Spermatophyta</taxon>
        <taxon>Magnoliopsida</taxon>
        <taxon>Liliopsida</taxon>
        <taxon>Poales</taxon>
        <taxon>Poaceae</taxon>
        <taxon>PACMAD clade</taxon>
        <taxon>Arundinoideae</taxon>
        <taxon>Arundineae</taxon>
        <taxon>Arundo</taxon>
    </lineage>
</organism>
<dbReference type="EMBL" id="GBRH01271311">
    <property type="protein sequence ID" value="JAD26584.1"/>
    <property type="molecule type" value="Transcribed_RNA"/>
</dbReference>
<evidence type="ECO:0000313" key="1">
    <source>
        <dbReference type="EMBL" id="JAD26584.1"/>
    </source>
</evidence>
<proteinExistence type="predicted"/>
<protein>
    <submittedName>
        <fullName evidence="1">Uncharacterized protein</fullName>
    </submittedName>
</protein>
<sequence>MHFSPQGIKLHYSSTKFSQKVKQSTMK</sequence>
<name>A0A0A8YJ66_ARUDO</name>
<reference evidence="1" key="1">
    <citation type="submission" date="2014-09" db="EMBL/GenBank/DDBJ databases">
        <authorList>
            <person name="Magalhaes I.L.F."/>
            <person name="Oliveira U."/>
            <person name="Santos F.R."/>
            <person name="Vidigal T.H.D.A."/>
            <person name="Brescovit A.D."/>
            <person name="Santos A.J."/>
        </authorList>
    </citation>
    <scope>NUCLEOTIDE SEQUENCE</scope>
    <source>
        <tissue evidence="1">Shoot tissue taken approximately 20 cm above the soil surface</tissue>
    </source>
</reference>
<reference evidence="1" key="2">
    <citation type="journal article" date="2015" name="Data Brief">
        <title>Shoot transcriptome of the giant reed, Arundo donax.</title>
        <authorList>
            <person name="Barrero R.A."/>
            <person name="Guerrero F.D."/>
            <person name="Moolhuijzen P."/>
            <person name="Goolsby J.A."/>
            <person name="Tidwell J."/>
            <person name="Bellgard S.E."/>
            <person name="Bellgard M.I."/>
        </authorList>
    </citation>
    <scope>NUCLEOTIDE SEQUENCE</scope>
    <source>
        <tissue evidence="1">Shoot tissue taken approximately 20 cm above the soil surface</tissue>
    </source>
</reference>
<dbReference type="AlphaFoldDB" id="A0A0A8YJ66"/>
<accession>A0A0A8YJ66</accession>